<name>A0A382WXF0_9ZZZZ</name>
<reference evidence="1" key="1">
    <citation type="submission" date="2018-05" db="EMBL/GenBank/DDBJ databases">
        <authorList>
            <person name="Lanie J.A."/>
            <person name="Ng W.-L."/>
            <person name="Kazmierczak K.M."/>
            <person name="Andrzejewski T.M."/>
            <person name="Davidsen T.M."/>
            <person name="Wayne K.J."/>
            <person name="Tettelin H."/>
            <person name="Glass J.I."/>
            <person name="Rusch D."/>
            <person name="Podicherti R."/>
            <person name="Tsui H.-C.T."/>
            <person name="Winkler M.E."/>
        </authorList>
    </citation>
    <scope>NUCLEOTIDE SEQUENCE</scope>
</reference>
<feature type="non-terminal residue" evidence="1">
    <location>
        <position position="48"/>
    </location>
</feature>
<sequence length="48" mass="5828">MKKNGMSIKICDNEKLIKKKIIKENLKFRFIKNLTEIKGKYFDYIFIT</sequence>
<dbReference type="AlphaFoldDB" id="A0A382WXF0"/>
<evidence type="ECO:0000313" key="1">
    <source>
        <dbReference type="EMBL" id="SVD63383.1"/>
    </source>
</evidence>
<accession>A0A382WXF0</accession>
<gene>
    <name evidence="1" type="ORF">METZ01_LOCUS416237</name>
</gene>
<protein>
    <submittedName>
        <fullName evidence="1">Uncharacterized protein</fullName>
    </submittedName>
</protein>
<proteinExistence type="predicted"/>
<dbReference type="EMBL" id="UINC01163204">
    <property type="protein sequence ID" value="SVD63383.1"/>
    <property type="molecule type" value="Genomic_DNA"/>
</dbReference>
<organism evidence="1">
    <name type="scientific">marine metagenome</name>
    <dbReference type="NCBI Taxonomy" id="408172"/>
    <lineage>
        <taxon>unclassified sequences</taxon>
        <taxon>metagenomes</taxon>
        <taxon>ecological metagenomes</taxon>
    </lineage>
</organism>